<evidence type="ECO:0000256" key="3">
    <source>
        <dbReference type="ARBA" id="ARBA00022741"/>
    </source>
</evidence>
<organism evidence="6 7">
    <name type="scientific">Anoxybacter fermentans</name>
    <dbReference type="NCBI Taxonomy" id="1323375"/>
    <lineage>
        <taxon>Bacteria</taxon>
        <taxon>Bacillati</taxon>
        <taxon>Bacillota</taxon>
        <taxon>Clostridia</taxon>
        <taxon>Halanaerobiales</taxon>
        <taxon>Anoxybacter</taxon>
    </lineage>
</organism>
<accession>A0A3S9SZQ0</accession>
<keyword evidence="4" id="KW-0067">ATP-binding</keyword>
<evidence type="ECO:0000256" key="1">
    <source>
        <dbReference type="ARBA" id="ARBA00005417"/>
    </source>
</evidence>
<dbReference type="AlphaFoldDB" id="A0A3S9SZQ0"/>
<proteinExistence type="inferred from homology"/>
<dbReference type="SMART" id="SM00382">
    <property type="entry name" value="AAA"/>
    <property type="match status" value="1"/>
</dbReference>
<dbReference type="PROSITE" id="PS50893">
    <property type="entry name" value="ABC_TRANSPORTER_2"/>
    <property type="match status" value="1"/>
</dbReference>
<dbReference type="GO" id="GO:0016887">
    <property type="term" value="F:ATP hydrolysis activity"/>
    <property type="evidence" value="ECO:0007669"/>
    <property type="project" value="InterPro"/>
</dbReference>
<dbReference type="PANTHER" id="PTHR42711:SF5">
    <property type="entry name" value="ABC TRANSPORTER ATP-BINDING PROTEIN NATA"/>
    <property type="match status" value="1"/>
</dbReference>
<dbReference type="GO" id="GO:0005524">
    <property type="term" value="F:ATP binding"/>
    <property type="evidence" value="ECO:0007669"/>
    <property type="project" value="UniProtKB-KW"/>
</dbReference>
<evidence type="ECO:0000256" key="2">
    <source>
        <dbReference type="ARBA" id="ARBA00022448"/>
    </source>
</evidence>
<dbReference type="Pfam" id="PF00005">
    <property type="entry name" value="ABC_tran"/>
    <property type="match status" value="1"/>
</dbReference>
<protein>
    <recommendedName>
        <fullName evidence="5">ABC transporter domain-containing protein</fullName>
    </recommendedName>
</protein>
<comment type="similarity">
    <text evidence="1">Belongs to the ABC transporter superfamily.</text>
</comment>
<dbReference type="SUPFAM" id="SSF52540">
    <property type="entry name" value="P-loop containing nucleoside triphosphate hydrolases"/>
    <property type="match status" value="1"/>
</dbReference>
<evidence type="ECO:0000256" key="4">
    <source>
        <dbReference type="ARBA" id="ARBA00022840"/>
    </source>
</evidence>
<keyword evidence="2" id="KW-0813">Transport</keyword>
<dbReference type="EMBL" id="CP016379">
    <property type="protein sequence ID" value="AZR73642.1"/>
    <property type="molecule type" value="Genomic_DNA"/>
</dbReference>
<dbReference type="OrthoDB" id="9776369at2"/>
<dbReference type="PANTHER" id="PTHR42711">
    <property type="entry name" value="ABC TRANSPORTER ATP-BINDING PROTEIN"/>
    <property type="match status" value="1"/>
</dbReference>
<evidence type="ECO:0000313" key="6">
    <source>
        <dbReference type="EMBL" id="AZR73642.1"/>
    </source>
</evidence>
<feature type="domain" description="ABC transporter" evidence="5">
    <location>
        <begin position="2"/>
        <end position="237"/>
    </location>
</feature>
<reference evidence="6 7" key="1">
    <citation type="submission" date="2016-07" db="EMBL/GenBank/DDBJ databases">
        <title>Genome and transcriptome analysis of iron-reducing fermentative bacteria Anoxybacter fermentans.</title>
        <authorList>
            <person name="Zeng X."/>
            <person name="Shao Z."/>
        </authorList>
    </citation>
    <scope>NUCLEOTIDE SEQUENCE [LARGE SCALE GENOMIC DNA]</scope>
    <source>
        <strain evidence="6 7">DY22613</strain>
    </source>
</reference>
<name>A0A3S9SZQ0_9FIRM</name>
<evidence type="ECO:0000313" key="7">
    <source>
        <dbReference type="Proteomes" id="UP000267250"/>
    </source>
</evidence>
<gene>
    <name evidence="6" type="ORF">BBF96_09730</name>
</gene>
<dbReference type="InterPro" id="IPR003593">
    <property type="entry name" value="AAA+_ATPase"/>
</dbReference>
<dbReference type="KEGG" id="aft:BBF96_09730"/>
<dbReference type="Gene3D" id="3.40.50.300">
    <property type="entry name" value="P-loop containing nucleotide triphosphate hydrolases"/>
    <property type="match status" value="1"/>
</dbReference>
<dbReference type="RefSeq" id="WP_127016984.1">
    <property type="nucleotide sequence ID" value="NZ_CP016379.1"/>
</dbReference>
<evidence type="ECO:0000259" key="5">
    <source>
        <dbReference type="PROSITE" id="PS50893"/>
    </source>
</evidence>
<dbReference type="Proteomes" id="UP000267250">
    <property type="component" value="Chromosome"/>
</dbReference>
<dbReference type="InterPro" id="IPR050763">
    <property type="entry name" value="ABC_transporter_ATP-binding"/>
</dbReference>
<keyword evidence="7" id="KW-1185">Reference proteome</keyword>
<keyword evidence="3" id="KW-0547">Nucleotide-binding</keyword>
<dbReference type="InterPro" id="IPR003439">
    <property type="entry name" value="ABC_transporter-like_ATP-bd"/>
</dbReference>
<sequence length="313" mass="35745">MIRVDNVTKIFKTKNFFIYANKEISLNIKKGELFGLFGPNGSGKTTLVRQILGLLDPTSGTIYINGIEVEKNKQKIKELIGYMSQSSYAVLWSLTVKEALLISGQLKGLSKEEILKTFNYYKEYFELGNIDNYLVGQLSGGMRRIVNFIISVLGVRPVLILDEPTNELDPYKRKLLWNKVKELNSAGVTVILITHNVLEAEEVVNRVAIMLDGKILISGDPGNLVKNFEDKIRLELFVLDTNNKTMLRSDEFISKFPLIEEKSEKLVFLCPKKSLGEIMEWLQKHEQTIQSYNFSRVTLEEVYFKIFSQQKGA</sequence>
<dbReference type="InterPro" id="IPR027417">
    <property type="entry name" value="P-loop_NTPase"/>
</dbReference>